<keyword evidence="2" id="KW-1185">Reference proteome</keyword>
<feature type="non-terminal residue" evidence="1">
    <location>
        <position position="1"/>
    </location>
</feature>
<name>A0A0C9YUQ2_9AGAM</name>
<protein>
    <recommendedName>
        <fullName evidence="3">KOW domain-containing protein</fullName>
    </recommendedName>
</protein>
<dbReference type="HOGENOM" id="CLU_087691_0_0_1"/>
<organism evidence="1 2">
    <name type="scientific">Pisolithus microcarpus 441</name>
    <dbReference type="NCBI Taxonomy" id="765257"/>
    <lineage>
        <taxon>Eukaryota</taxon>
        <taxon>Fungi</taxon>
        <taxon>Dikarya</taxon>
        <taxon>Basidiomycota</taxon>
        <taxon>Agaricomycotina</taxon>
        <taxon>Agaricomycetes</taxon>
        <taxon>Agaricomycetidae</taxon>
        <taxon>Boletales</taxon>
        <taxon>Sclerodermatineae</taxon>
        <taxon>Pisolithaceae</taxon>
        <taxon>Pisolithus</taxon>
    </lineage>
</organism>
<accession>A0A0C9YUQ2</accession>
<evidence type="ECO:0000313" key="1">
    <source>
        <dbReference type="EMBL" id="KIK11578.1"/>
    </source>
</evidence>
<dbReference type="Proteomes" id="UP000054018">
    <property type="component" value="Unassembled WGS sequence"/>
</dbReference>
<reference evidence="2" key="2">
    <citation type="submission" date="2015-01" db="EMBL/GenBank/DDBJ databases">
        <title>Evolutionary Origins and Diversification of the Mycorrhizal Mutualists.</title>
        <authorList>
            <consortium name="DOE Joint Genome Institute"/>
            <consortium name="Mycorrhizal Genomics Consortium"/>
            <person name="Kohler A."/>
            <person name="Kuo A."/>
            <person name="Nagy L.G."/>
            <person name="Floudas D."/>
            <person name="Copeland A."/>
            <person name="Barry K.W."/>
            <person name="Cichocki N."/>
            <person name="Veneault-Fourrey C."/>
            <person name="LaButti K."/>
            <person name="Lindquist E.A."/>
            <person name="Lipzen A."/>
            <person name="Lundell T."/>
            <person name="Morin E."/>
            <person name="Murat C."/>
            <person name="Riley R."/>
            <person name="Ohm R."/>
            <person name="Sun H."/>
            <person name="Tunlid A."/>
            <person name="Henrissat B."/>
            <person name="Grigoriev I.V."/>
            <person name="Hibbett D.S."/>
            <person name="Martin F."/>
        </authorList>
    </citation>
    <scope>NUCLEOTIDE SEQUENCE [LARGE SCALE GENOMIC DNA]</scope>
    <source>
        <strain evidence="2">441</strain>
    </source>
</reference>
<feature type="non-terminal residue" evidence="1">
    <location>
        <position position="215"/>
    </location>
</feature>
<gene>
    <name evidence="1" type="ORF">PISMIDRAFT_37657</name>
</gene>
<proteinExistence type="predicted"/>
<dbReference type="InterPro" id="IPR008991">
    <property type="entry name" value="Translation_prot_SH3-like_sf"/>
</dbReference>
<evidence type="ECO:0000313" key="2">
    <source>
        <dbReference type="Proteomes" id="UP000054018"/>
    </source>
</evidence>
<evidence type="ECO:0008006" key="3">
    <source>
        <dbReference type="Google" id="ProtNLM"/>
    </source>
</evidence>
<dbReference type="OrthoDB" id="2689312at2759"/>
<reference evidence="1 2" key="1">
    <citation type="submission" date="2014-04" db="EMBL/GenBank/DDBJ databases">
        <authorList>
            <consortium name="DOE Joint Genome Institute"/>
            <person name="Kuo A."/>
            <person name="Kohler A."/>
            <person name="Costa M.D."/>
            <person name="Nagy L.G."/>
            <person name="Floudas D."/>
            <person name="Copeland A."/>
            <person name="Barry K.W."/>
            <person name="Cichocki N."/>
            <person name="Veneault-Fourrey C."/>
            <person name="LaButti K."/>
            <person name="Lindquist E.A."/>
            <person name="Lipzen A."/>
            <person name="Lundell T."/>
            <person name="Morin E."/>
            <person name="Murat C."/>
            <person name="Sun H."/>
            <person name="Tunlid A."/>
            <person name="Henrissat B."/>
            <person name="Grigoriev I.V."/>
            <person name="Hibbett D.S."/>
            <person name="Martin F."/>
            <person name="Nordberg H.P."/>
            <person name="Cantor M.N."/>
            <person name="Hua S.X."/>
        </authorList>
    </citation>
    <scope>NUCLEOTIDE SEQUENCE [LARGE SCALE GENOMIC DNA]</scope>
    <source>
        <strain evidence="1 2">441</strain>
    </source>
</reference>
<dbReference type="SUPFAM" id="SSF50104">
    <property type="entry name" value="Translation proteins SH3-like domain"/>
    <property type="match status" value="1"/>
</dbReference>
<dbReference type="EMBL" id="KN834187">
    <property type="protein sequence ID" value="KIK11578.1"/>
    <property type="molecule type" value="Genomic_DNA"/>
</dbReference>
<sequence>KEIVLLPPQEGTSILAYKARQVLPTRNWVRIKQSAYKGDIGYVEESVETHAVVLVAPCQLPYDLPEESGERMRFDVELARLAGLDFVPILSPSGAEIGYSCGGQQFIHGLLRLTLPVNTLELVELPHPDNIRFHVATGIDPPFVEETLNIFSVQFWREHDSVEIQEGDLRGKRGTLADLRRVFKIGDTVGVIAGPFCGETGYVVALHERTLVLVV</sequence>
<dbReference type="AlphaFoldDB" id="A0A0C9YUQ2"/>